<keyword evidence="2" id="KW-0255">Endonuclease</keyword>
<keyword evidence="2" id="KW-0540">Nuclease</keyword>
<dbReference type="Gene3D" id="3.90.1570.10">
    <property type="entry name" value="tt1808, chain A"/>
    <property type="match status" value="1"/>
</dbReference>
<organism evidence="2 3">
    <name type="scientific">Streptomyces mobaraensis</name>
    <name type="common">Streptoverticillium mobaraense</name>
    <dbReference type="NCBI Taxonomy" id="35621"/>
    <lineage>
        <taxon>Bacteria</taxon>
        <taxon>Bacillati</taxon>
        <taxon>Actinomycetota</taxon>
        <taxon>Actinomycetes</taxon>
        <taxon>Kitasatosporales</taxon>
        <taxon>Streptomycetaceae</taxon>
        <taxon>Streptomyces</taxon>
    </lineage>
</organism>
<gene>
    <name evidence="2" type="ORF">FRZ00_22740</name>
</gene>
<sequence>MSLDEIYRHLREYRDELVPPPGFAPPEISGGQIIMMMSPSRAHDLNALRIRRQLDSQLTGDLVAVNLGDVEDVSLGKLRRPDVLVVPESAFEADSSAEDARGIDPHAARLVVEIVSPTNPENDYEGKLRDYPAMGVPHYLIVDPRRGVCVHHWHIGSRDGRPVYEGTAPYAFGDKITIGEWTLDTSELRRYRPETA</sequence>
<dbReference type="PANTHER" id="PTHR34107:SF2">
    <property type="entry name" value="SLL0888 PROTEIN"/>
    <property type="match status" value="1"/>
</dbReference>
<dbReference type="EMBL" id="VOKX01000094">
    <property type="protein sequence ID" value="KAB7837776.1"/>
    <property type="molecule type" value="Genomic_DNA"/>
</dbReference>
<protein>
    <submittedName>
        <fullName evidence="2">Uma2 family endonuclease</fullName>
    </submittedName>
</protein>
<dbReference type="InterPro" id="IPR011335">
    <property type="entry name" value="Restrct_endonuc-II-like"/>
</dbReference>
<keyword evidence="2" id="KW-0378">Hydrolase</keyword>
<dbReference type="Pfam" id="PF05685">
    <property type="entry name" value="Uma2"/>
    <property type="match status" value="1"/>
</dbReference>
<reference evidence="2 3" key="1">
    <citation type="journal article" date="2019" name="Microb. Cell Fact.">
        <title>Exploring novel herbicidin analogues by transcriptional regulator overexpression and MS/MS molecular networking.</title>
        <authorList>
            <person name="Shi Y."/>
            <person name="Gu R."/>
            <person name="Li Y."/>
            <person name="Wang X."/>
            <person name="Ren W."/>
            <person name="Li X."/>
            <person name="Wang L."/>
            <person name="Xie Y."/>
            <person name="Hong B."/>
        </authorList>
    </citation>
    <scope>NUCLEOTIDE SEQUENCE [LARGE SCALE GENOMIC DNA]</scope>
    <source>
        <strain evidence="2 3">US-43</strain>
    </source>
</reference>
<evidence type="ECO:0000259" key="1">
    <source>
        <dbReference type="Pfam" id="PF05685"/>
    </source>
</evidence>
<dbReference type="CDD" id="cd06260">
    <property type="entry name" value="DUF820-like"/>
    <property type="match status" value="1"/>
</dbReference>
<keyword evidence="3" id="KW-1185">Reference proteome</keyword>
<dbReference type="PANTHER" id="PTHR34107">
    <property type="entry name" value="SLL0198 PROTEIN-RELATED"/>
    <property type="match status" value="1"/>
</dbReference>
<dbReference type="SUPFAM" id="SSF52980">
    <property type="entry name" value="Restriction endonuclease-like"/>
    <property type="match status" value="1"/>
</dbReference>
<dbReference type="InterPro" id="IPR012296">
    <property type="entry name" value="Nuclease_put_TT1808"/>
</dbReference>
<dbReference type="OrthoDB" id="3423889at2"/>
<evidence type="ECO:0000313" key="2">
    <source>
        <dbReference type="EMBL" id="KAB7837776.1"/>
    </source>
</evidence>
<evidence type="ECO:0000313" key="3">
    <source>
        <dbReference type="Proteomes" id="UP000327000"/>
    </source>
</evidence>
<dbReference type="AlphaFoldDB" id="A0A5N5W548"/>
<comment type="caution">
    <text evidence="2">The sequence shown here is derived from an EMBL/GenBank/DDBJ whole genome shotgun (WGS) entry which is preliminary data.</text>
</comment>
<name>A0A5N5W548_STRMB</name>
<dbReference type="RefSeq" id="WP_152264794.1">
    <property type="nucleotide sequence ID" value="NZ_VOKX01000094.1"/>
</dbReference>
<dbReference type="InterPro" id="IPR008538">
    <property type="entry name" value="Uma2"/>
</dbReference>
<proteinExistence type="predicted"/>
<dbReference type="Proteomes" id="UP000327000">
    <property type="component" value="Unassembled WGS sequence"/>
</dbReference>
<accession>A0A5N5W548</accession>
<dbReference type="GO" id="GO:0004519">
    <property type="term" value="F:endonuclease activity"/>
    <property type="evidence" value="ECO:0007669"/>
    <property type="project" value="UniProtKB-KW"/>
</dbReference>
<feature type="domain" description="Putative restriction endonuclease" evidence="1">
    <location>
        <begin position="27"/>
        <end position="147"/>
    </location>
</feature>